<evidence type="ECO:0000256" key="1">
    <source>
        <dbReference type="ARBA" id="ARBA00000448"/>
    </source>
</evidence>
<dbReference type="PANTHER" id="PTHR42715:SF27">
    <property type="entry name" value="BETA-GLUCOSIDASE-RELATED"/>
    <property type="match status" value="1"/>
</dbReference>
<reference evidence="7" key="1">
    <citation type="submission" date="2019-10" db="EMBL/GenBank/DDBJ databases">
        <authorList>
            <consortium name="DOE Joint Genome Institute"/>
            <person name="Kuo A."/>
            <person name="Miyauchi S."/>
            <person name="Kiss E."/>
            <person name="Drula E."/>
            <person name="Kohler A."/>
            <person name="Sanchez-Garcia M."/>
            <person name="Andreopoulos B."/>
            <person name="Barry K.W."/>
            <person name="Bonito G."/>
            <person name="Buee M."/>
            <person name="Carver A."/>
            <person name="Chen C."/>
            <person name="Cichocki N."/>
            <person name="Clum A."/>
            <person name="Culley D."/>
            <person name="Crous P.W."/>
            <person name="Fauchery L."/>
            <person name="Girlanda M."/>
            <person name="Hayes R."/>
            <person name="Keri Z."/>
            <person name="LaButti K."/>
            <person name="Lipzen A."/>
            <person name="Lombard V."/>
            <person name="Magnuson J."/>
            <person name="Maillard F."/>
            <person name="Morin E."/>
            <person name="Murat C."/>
            <person name="Nolan M."/>
            <person name="Ohm R."/>
            <person name="Pangilinan J."/>
            <person name="Pereira M."/>
            <person name="Perotto S."/>
            <person name="Peter M."/>
            <person name="Riley R."/>
            <person name="Sitrit Y."/>
            <person name="Stielow B."/>
            <person name="Szollosi G."/>
            <person name="Zifcakova L."/>
            <person name="Stursova M."/>
            <person name="Spatafora J.W."/>
            <person name="Tedersoo L."/>
            <person name="Vaario L.-M."/>
            <person name="Yamada A."/>
            <person name="Yan M."/>
            <person name="Wang P."/>
            <person name="Xu J."/>
            <person name="Bruns T."/>
            <person name="Baldrian P."/>
            <person name="Vilgalys R."/>
            <person name="Henrissat B."/>
            <person name="Grigoriev I.V."/>
            <person name="Hibbett D."/>
            <person name="Nagy L.G."/>
            <person name="Martin F.M."/>
        </authorList>
    </citation>
    <scope>NUCLEOTIDE SEQUENCE</scope>
    <source>
        <strain evidence="7">BED1</strain>
    </source>
</reference>
<dbReference type="GO" id="GO:0008422">
    <property type="term" value="F:beta-glucosidase activity"/>
    <property type="evidence" value="ECO:0007669"/>
    <property type="project" value="UniProtKB-EC"/>
</dbReference>
<comment type="similarity">
    <text evidence="2">Belongs to the glycosyl hydrolase 3 family.</text>
</comment>
<dbReference type="Gene3D" id="3.40.50.1700">
    <property type="entry name" value="Glycoside hydrolase family 3 C-terminal domain"/>
    <property type="match status" value="1"/>
</dbReference>
<keyword evidence="4" id="KW-0378">Hydrolase</keyword>
<comment type="caution">
    <text evidence="7">The sequence shown here is derived from an EMBL/GenBank/DDBJ whole genome shotgun (WGS) entry which is preliminary data.</text>
</comment>
<reference evidence="7" key="2">
    <citation type="journal article" date="2020" name="Nat. Commun.">
        <title>Large-scale genome sequencing of mycorrhizal fungi provides insights into the early evolution of symbiotic traits.</title>
        <authorList>
            <person name="Miyauchi S."/>
            <person name="Kiss E."/>
            <person name="Kuo A."/>
            <person name="Drula E."/>
            <person name="Kohler A."/>
            <person name="Sanchez-Garcia M."/>
            <person name="Morin E."/>
            <person name="Andreopoulos B."/>
            <person name="Barry K.W."/>
            <person name="Bonito G."/>
            <person name="Buee M."/>
            <person name="Carver A."/>
            <person name="Chen C."/>
            <person name="Cichocki N."/>
            <person name="Clum A."/>
            <person name="Culley D."/>
            <person name="Crous P.W."/>
            <person name="Fauchery L."/>
            <person name="Girlanda M."/>
            <person name="Hayes R.D."/>
            <person name="Keri Z."/>
            <person name="LaButti K."/>
            <person name="Lipzen A."/>
            <person name="Lombard V."/>
            <person name="Magnuson J."/>
            <person name="Maillard F."/>
            <person name="Murat C."/>
            <person name="Nolan M."/>
            <person name="Ohm R.A."/>
            <person name="Pangilinan J."/>
            <person name="Pereira M.F."/>
            <person name="Perotto S."/>
            <person name="Peter M."/>
            <person name="Pfister S."/>
            <person name="Riley R."/>
            <person name="Sitrit Y."/>
            <person name="Stielow J.B."/>
            <person name="Szollosi G."/>
            <person name="Zifcakova L."/>
            <person name="Stursova M."/>
            <person name="Spatafora J.W."/>
            <person name="Tedersoo L."/>
            <person name="Vaario L.M."/>
            <person name="Yamada A."/>
            <person name="Yan M."/>
            <person name="Wang P."/>
            <person name="Xu J."/>
            <person name="Bruns T."/>
            <person name="Baldrian P."/>
            <person name="Vilgalys R."/>
            <person name="Dunand C."/>
            <person name="Henrissat B."/>
            <person name="Grigoriev I.V."/>
            <person name="Hibbett D."/>
            <person name="Nagy L.G."/>
            <person name="Martin F.M."/>
        </authorList>
    </citation>
    <scope>NUCLEOTIDE SEQUENCE</scope>
    <source>
        <strain evidence="7">BED1</strain>
    </source>
</reference>
<keyword evidence="5" id="KW-0326">Glycosidase</keyword>
<sequence length="87" mass="9144">MDGDGNSIGSKADVAAEEDSENGALRYGEDLFVGYKHFQHRGIAPQFAFGHGLSVHLSTPTIDNGEFSLTATVMVTNTNSVAGSEVV</sequence>
<proteinExistence type="inferred from homology"/>
<accession>A0AAD4G7P9</accession>
<evidence type="ECO:0000256" key="5">
    <source>
        <dbReference type="ARBA" id="ARBA00023295"/>
    </source>
</evidence>
<dbReference type="AlphaFoldDB" id="A0AAD4G7P9"/>
<gene>
    <name evidence="7" type="ORF">L210DRAFT_982404</name>
</gene>
<organism evidence="7 8">
    <name type="scientific">Boletus edulis BED1</name>
    <dbReference type="NCBI Taxonomy" id="1328754"/>
    <lineage>
        <taxon>Eukaryota</taxon>
        <taxon>Fungi</taxon>
        <taxon>Dikarya</taxon>
        <taxon>Basidiomycota</taxon>
        <taxon>Agaricomycotina</taxon>
        <taxon>Agaricomycetes</taxon>
        <taxon>Agaricomycetidae</taxon>
        <taxon>Boletales</taxon>
        <taxon>Boletineae</taxon>
        <taxon>Boletaceae</taxon>
        <taxon>Boletoideae</taxon>
        <taxon>Boletus</taxon>
    </lineage>
</organism>
<evidence type="ECO:0000313" key="8">
    <source>
        <dbReference type="Proteomes" id="UP001194468"/>
    </source>
</evidence>
<keyword evidence="8" id="KW-1185">Reference proteome</keyword>
<name>A0AAD4G7P9_BOLED</name>
<evidence type="ECO:0000313" key="7">
    <source>
        <dbReference type="EMBL" id="KAF8421740.1"/>
    </source>
</evidence>
<evidence type="ECO:0000256" key="3">
    <source>
        <dbReference type="ARBA" id="ARBA00012744"/>
    </source>
</evidence>
<evidence type="ECO:0000256" key="6">
    <source>
        <dbReference type="SAM" id="MobiDB-lite"/>
    </source>
</evidence>
<evidence type="ECO:0000256" key="4">
    <source>
        <dbReference type="ARBA" id="ARBA00022801"/>
    </source>
</evidence>
<dbReference type="GO" id="GO:0009251">
    <property type="term" value="P:glucan catabolic process"/>
    <property type="evidence" value="ECO:0007669"/>
    <property type="project" value="TreeGrafter"/>
</dbReference>
<evidence type="ECO:0000256" key="2">
    <source>
        <dbReference type="ARBA" id="ARBA00005336"/>
    </source>
</evidence>
<dbReference type="EC" id="3.2.1.21" evidence="3"/>
<dbReference type="InterPro" id="IPR050288">
    <property type="entry name" value="Cellulose_deg_GH3"/>
</dbReference>
<dbReference type="PANTHER" id="PTHR42715">
    <property type="entry name" value="BETA-GLUCOSIDASE"/>
    <property type="match status" value="1"/>
</dbReference>
<dbReference type="InterPro" id="IPR036881">
    <property type="entry name" value="Glyco_hydro_3_C_sf"/>
</dbReference>
<protein>
    <recommendedName>
        <fullName evidence="3">beta-glucosidase</fullName>
        <ecNumber evidence="3">3.2.1.21</ecNumber>
    </recommendedName>
</protein>
<dbReference type="EMBL" id="WHUW01000137">
    <property type="protein sequence ID" value="KAF8421740.1"/>
    <property type="molecule type" value="Genomic_DNA"/>
</dbReference>
<dbReference type="Proteomes" id="UP001194468">
    <property type="component" value="Unassembled WGS sequence"/>
</dbReference>
<comment type="catalytic activity">
    <reaction evidence="1">
        <text>Hydrolysis of terminal, non-reducing beta-D-glucosyl residues with release of beta-D-glucose.</text>
        <dbReference type="EC" id="3.2.1.21"/>
    </reaction>
</comment>
<feature type="region of interest" description="Disordered" evidence="6">
    <location>
        <begin position="1"/>
        <end position="21"/>
    </location>
</feature>